<dbReference type="InterPro" id="IPR011701">
    <property type="entry name" value="MFS"/>
</dbReference>
<feature type="transmembrane region" description="Helical" evidence="6">
    <location>
        <begin position="102"/>
        <end position="126"/>
    </location>
</feature>
<dbReference type="AlphaFoldDB" id="A0A5C7FFI9"/>
<keyword evidence="3 6" id="KW-0812">Transmembrane</keyword>
<keyword evidence="4 6" id="KW-1133">Transmembrane helix</keyword>
<dbReference type="Pfam" id="PF07690">
    <property type="entry name" value="MFS_1"/>
    <property type="match status" value="1"/>
</dbReference>
<evidence type="ECO:0000313" key="8">
    <source>
        <dbReference type="EMBL" id="TXF89976.1"/>
    </source>
</evidence>
<sequence length="404" mass="43895">MTILQLIRTHPRYLSYGFLHFFFSSVGQTFFISLFVVSVTARMGWEEGTFAALYSGATLAAAFTLPSIGTQVDRLRIRYVSTTVAVLLILACIAIASTANVYVFIVALFFVRLGGQGVMTLIGSTVTGRYFTQGRGKALSAAILGISLAEVTIPSLAVYVMSQYGYGPVWMGMAALLLVVFIPAVWLLIPRYDNFQRGDTVAEEQAKADPAAAGLTSWTRGEVLRDRRFQLLIPVFIFLPFVFTGLVFNQSVIAELRGYTAELMAIGLSTYGASRVVFLLGAGGISDRYGPANLLPLAYGPLLLGLVCLLFIKGSASVLIFFALGGMTAGTESVLMPALWAERYGPRFLGSIKSTVRLLVVLASAAAPIVFSYGFRLGLETWLSILVIYGVLCLVLLWFERRVL</sequence>
<evidence type="ECO:0000313" key="9">
    <source>
        <dbReference type="Proteomes" id="UP000321907"/>
    </source>
</evidence>
<dbReference type="PANTHER" id="PTHR43385">
    <property type="entry name" value="RIBOFLAVIN TRANSPORTER RIBJ"/>
    <property type="match status" value="1"/>
</dbReference>
<dbReference type="PROSITE" id="PS50850">
    <property type="entry name" value="MFS"/>
    <property type="match status" value="1"/>
</dbReference>
<dbReference type="EMBL" id="VOXD01000010">
    <property type="protein sequence ID" value="TXF89976.1"/>
    <property type="molecule type" value="Genomic_DNA"/>
</dbReference>
<evidence type="ECO:0000256" key="6">
    <source>
        <dbReference type="SAM" id="Phobius"/>
    </source>
</evidence>
<feature type="transmembrane region" description="Helical" evidence="6">
    <location>
        <begin position="381"/>
        <end position="399"/>
    </location>
</feature>
<dbReference type="InterPro" id="IPR036259">
    <property type="entry name" value="MFS_trans_sf"/>
</dbReference>
<comment type="subcellular location">
    <subcellularLocation>
        <location evidence="1">Membrane</location>
        <topology evidence="1">Multi-pass membrane protein</topology>
    </subcellularLocation>
</comment>
<dbReference type="PANTHER" id="PTHR43385:SF1">
    <property type="entry name" value="RIBOFLAVIN TRANSPORTER RIBJ"/>
    <property type="match status" value="1"/>
</dbReference>
<dbReference type="RefSeq" id="WP_147930296.1">
    <property type="nucleotide sequence ID" value="NZ_VOXD01000010.1"/>
</dbReference>
<dbReference type="OrthoDB" id="1404228at2"/>
<evidence type="ECO:0000256" key="4">
    <source>
        <dbReference type="ARBA" id="ARBA00022989"/>
    </source>
</evidence>
<proteinExistence type="predicted"/>
<evidence type="ECO:0000259" key="7">
    <source>
        <dbReference type="PROSITE" id="PS50850"/>
    </source>
</evidence>
<gene>
    <name evidence="8" type="ORF">FUA23_08460</name>
</gene>
<feature type="transmembrane region" description="Helical" evidence="6">
    <location>
        <begin position="21"/>
        <end position="45"/>
    </location>
</feature>
<dbReference type="InterPro" id="IPR052983">
    <property type="entry name" value="MFS_Riboflavin_Transporter"/>
</dbReference>
<name>A0A5C7FFI9_9BACT</name>
<dbReference type="GO" id="GO:0016020">
    <property type="term" value="C:membrane"/>
    <property type="evidence" value="ECO:0007669"/>
    <property type="project" value="UniProtKB-SubCell"/>
</dbReference>
<evidence type="ECO:0000256" key="2">
    <source>
        <dbReference type="ARBA" id="ARBA00022448"/>
    </source>
</evidence>
<organism evidence="8 9">
    <name type="scientific">Neolewinella aurantiaca</name>
    <dbReference type="NCBI Taxonomy" id="2602767"/>
    <lineage>
        <taxon>Bacteria</taxon>
        <taxon>Pseudomonadati</taxon>
        <taxon>Bacteroidota</taxon>
        <taxon>Saprospiria</taxon>
        <taxon>Saprospirales</taxon>
        <taxon>Lewinellaceae</taxon>
        <taxon>Neolewinella</taxon>
    </lineage>
</organism>
<feature type="transmembrane region" description="Helical" evidence="6">
    <location>
        <begin position="138"/>
        <end position="161"/>
    </location>
</feature>
<feature type="transmembrane region" description="Helical" evidence="6">
    <location>
        <begin position="167"/>
        <end position="189"/>
    </location>
</feature>
<evidence type="ECO:0000256" key="1">
    <source>
        <dbReference type="ARBA" id="ARBA00004141"/>
    </source>
</evidence>
<feature type="transmembrane region" description="Helical" evidence="6">
    <location>
        <begin position="263"/>
        <end position="282"/>
    </location>
</feature>
<feature type="transmembrane region" description="Helical" evidence="6">
    <location>
        <begin position="356"/>
        <end position="375"/>
    </location>
</feature>
<feature type="domain" description="Major facilitator superfamily (MFS) profile" evidence="7">
    <location>
        <begin position="13"/>
        <end position="404"/>
    </location>
</feature>
<feature type="transmembrane region" description="Helical" evidence="6">
    <location>
        <begin position="229"/>
        <end position="248"/>
    </location>
</feature>
<dbReference type="Proteomes" id="UP000321907">
    <property type="component" value="Unassembled WGS sequence"/>
</dbReference>
<keyword evidence="5 6" id="KW-0472">Membrane</keyword>
<feature type="transmembrane region" description="Helical" evidence="6">
    <location>
        <begin position="318"/>
        <end position="335"/>
    </location>
</feature>
<reference evidence="8 9" key="1">
    <citation type="submission" date="2019-08" db="EMBL/GenBank/DDBJ databases">
        <title>Lewinella sp. strain SSH13 Genome sequencing and assembly.</title>
        <authorList>
            <person name="Kim I."/>
        </authorList>
    </citation>
    <scope>NUCLEOTIDE SEQUENCE [LARGE SCALE GENOMIC DNA]</scope>
    <source>
        <strain evidence="8 9">SSH13</strain>
    </source>
</reference>
<accession>A0A5C7FFI9</accession>
<feature type="transmembrane region" description="Helical" evidence="6">
    <location>
        <begin position="77"/>
        <end position="96"/>
    </location>
</feature>
<dbReference type="GO" id="GO:0022857">
    <property type="term" value="F:transmembrane transporter activity"/>
    <property type="evidence" value="ECO:0007669"/>
    <property type="project" value="InterPro"/>
</dbReference>
<evidence type="ECO:0000256" key="5">
    <source>
        <dbReference type="ARBA" id="ARBA00023136"/>
    </source>
</evidence>
<keyword evidence="2" id="KW-0813">Transport</keyword>
<comment type="caution">
    <text evidence="8">The sequence shown here is derived from an EMBL/GenBank/DDBJ whole genome shotgun (WGS) entry which is preliminary data.</text>
</comment>
<keyword evidence="9" id="KW-1185">Reference proteome</keyword>
<dbReference type="InterPro" id="IPR020846">
    <property type="entry name" value="MFS_dom"/>
</dbReference>
<dbReference type="Gene3D" id="1.20.1250.20">
    <property type="entry name" value="MFS general substrate transporter like domains"/>
    <property type="match status" value="2"/>
</dbReference>
<feature type="transmembrane region" description="Helical" evidence="6">
    <location>
        <begin position="294"/>
        <end position="312"/>
    </location>
</feature>
<evidence type="ECO:0000256" key="3">
    <source>
        <dbReference type="ARBA" id="ARBA00022692"/>
    </source>
</evidence>
<feature type="transmembrane region" description="Helical" evidence="6">
    <location>
        <begin position="51"/>
        <end position="70"/>
    </location>
</feature>
<dbReference type="SUPFAM" id="SSF103473">
    <property type="entry name" value="MFS general substrate transporter"/>
    <property type="match status" value="1"/>
</dbReference>
<protein>
    <submittedName>
        <fullName evidence="8">MFS transporter</fullName>
    </submittedName>
</protein>